<evidence type="ECO:0000313" key="2">
    <source>
        <dbReference type="EMBL" id="AEG31104.1"/>
    </source>
</evidence>
<dbReference type="Gene3D" id="3.40.390.70">
    <property type="match status" value="1"/>
</dbReference>
<reference evidence="2 3" key="1">
    <citation type="submission" date="2011-05" db="EMBL/GenBank/DDBJ databases">
        <title>Complete sequence of Thioalkalimicrobium cyclicum ALM1.</title>
        <authorList>
            <consortium name="US DOE Joint Genome Institute"/>
            <person name="Lucas S."/>
            <person name="Han J."/>
            <person name="Lapidus A."/>
            <person name="Cheng J.-F."/>
            <person name="Goodwin L."/>
            <person name="Pitluck S."/>
            <person name="Peters L."/>
            <person name="Mikhailova N."/>
            <person name="Davenport K."/>
            <person name="Han C."/>
            <person name="Tapia R."/>
            <person name="Land M."/>
            <person name="Hauser L."/>
            <person name="Kyrpides N."/>
            <person name="Ivanova N."/>
            <person name="Pagani I."/>
            <person name="Kappler U."/>
            <person name="Woyke T."/>
        </authorList>
    </citation>
    <scope>NUCLEOTIDE SEQUENCE [LARGE SCALE GENOMIC DNA]</scope>
    <source>
        <strain evidence="3">DSM 14477 / JCM 11371 / ALM1</strain>
    </source>
</reference>
<evidence type="ECO:0000313" key="3">
    <source>
        <dbReference type="Proteomes" id="UP000009232"/>
    </source>
</evidence>
<dbReference type="AlphaFoldDB" id="F6DAD8"/>
<evidence type="ECO:0000259" key="1">
    <source>
        <dbReference type="Pfam" id="PF10005"/>
    </source>
</evidence>
<name>F6DAD8_THICA</name>
<dbReference type="eggNOG" id="COG4307">
    <property type="taxonomic scope" value="Bacteria"/>
</dbReference>
<dbReference type="Proteomes" id="UP000009232">
    <property type="component" value="Chromosome"/>
</dbReference>
<feature type="domain" description="Zinc-ribbon" evidence="1">
    <location>
        <begin position="4"/>
        <end position="94"/>
    </location>
</feature>
<protein>
    <recommendedName>
        <fullName evidence="1">Zinc-ribbon domain-containing protein</fullName>
    </recommendedName>
</protein>
<dbReference type="RefSeq" id="WP_013834887.1">
    <property type="nucleotide sequence ID" value="NC_015581.1"/>
</dbReference>
<accession>F6DAD8</accession>
<dbReference type="HOGENOM" id="CLU_048114_0_0_6"/>
<dbReference type="PIRSF" id="PIRSF012641">
    <property type="entry name" value="UCP012641"/>
    <property type="match status" value="1"/>
</dbReference>
<dbReference type="Pfam" id="PF10005">
    <property type="entry name" value="Zn_ribbon_DZR_6"/>
    <property type="match status" value="1"/>
</dbReference>
<dbReference type="InterPro" id="IPR031321">
    <property type="entry name" value="UCP012641"/>
</dbReference>
<proteinExistence type="predicted"/>
<dbReference type="EMBL" id="CP002776">
    <property type="protein sequence ID" value="AEG31104.1"/>
    <property type="molecule type" value="Genomic_DNA"/>
</dbReference>
<gene>
    <name evidence="2" type="ordered locus">Thicy_0328</name>
</gene>
<organism evidence="2 3">
    <name type="scientific">Thiomicrospira cyclica (strain DSM 14477 / JCM 11371 / ALM1)</name>
    <name type="common">Thioalkalimicrobium cyclicum</name>
    <dbReference type="NCBI Taxonomy" id="717773"/>
    <lineage>
        <taxon>Bacteria</taxon>
        <taxon>Pseudomonadati</taxon>
        <taxon>Pseudomonadota</taxon>
        <taxon>Gammaproteobacteria</taxon>
        <taxon>Thiotrichales</taxon>
        <taxon>Piscirickettsiaceae</taxon>
        <taxon>Thiomicrospira</taxon>
    </lineage>
</organism>
<sequence length="347" mass="40912">MQRFYCNCGQEVYFADTHCIACGKELGFDPVQRHLYCGRRDGHVFVAELPNGSEKRFKVCDNHHEPVRCNWLLAEDDPHHQCISCRTTNIIPDQYQPKNPQRWRRLEEAKRRLFDTLISLGLDVRGAPDRVNGLRFDFLEDQRSNPYVDIEFVLTGHSHGLITLNAAEADEGFLHTMKEQMNEPYRSLLGHFRHEVGHYYWERLLRSESLVQFRRVFGDERFDYGQALRSYYQYGPQRNWEVSFISAYASSHPFEDWAETWAHYLHITDTLETARVYGLSNYVQNRHDFELWVNEWLKVVKVMNALNRSMGLADPYPFVLSPIVMSKLRFIDELVDSQARHNDKSGR</sequence>
<dbReference type="KEGG" id="tcy:Thicy_0328"/>
<dbReference type="Pfam" id="PF15887">
    <property type="entry name" value="Peptidase_Mx"/>
    <property type="match status" value="1"/>
</dbReference>
<dbReference type="STRING" id="717773.Thicy_0328"/>
<dbReference type="InterPro" id="IPR011201">
    <property type="entry name" value="Zinc-ribbon_6_bact"/>
</dbReference>
<keyword evidence="3" id="KW-1185">Reference proteome</keyword>
<dbReference type="OrthoDB" id="256753at2"/>